<feature type="transmembrane region" description="Helical" evidence="1">
    <location>
        <begin position="12"/>
        <end position="33"/>
    </location>
</feature>
<name>J9BR92_9ZZZZ</name>
<evidence type="ECO:0000256" key="1">
    <source>
        <dbReference type="SAM" id="Phobius"/>
    </source>
</evidence>
<proteinExistence type="predicted"/>
<evidence type="ECO:0000313" key="2">
    <source>
        <dbReference type="EMBL" id="EJW90075.1"/>
    </source>
</evidence>
<keyword evidence="1" id="KW-1133">Transmembrane helix</keyword>
<dbReference type="AlphaFoldDB" id="J9BR92"/>
<sequence length="50" mass="5841">VTFATPGKKGSGILKIVYINNILFIYTIFRAFFHPFSPEVERYKRDNVTM</sequence>
<keyword evidence="1" id="KW-0812">Transmembrane</keyword>
<feature type="non-terminal residue" evidence="2">
    <location>
        <position position="1"/>
    </location>
</feature>
<reference evidence="2" key="1">
    <citation type="journal article" date="2012" name="PLoS ONE">
        <title>Gene sets for utilization of primary and secondary nutrition supplies in the distal gut of endangered iberian lynx.</title>
        <authorList>
            <person name="Alcaide M."/>
            <person name="Messina E."/>
            <person name="Richter M."/>
            <person name="Bargiela R."/>
            <person name="Peplies J."/>
            <person name="Huws S.A."/>
            <person name="Newbold C.J."/>
            <person name="Golyshin P.N."/>
            <person name="Simon M.A."/>
            <person name="Lopez G."/>
            <person name="Yakimov M.M."/>
            <person name="Ferrer M."/>
        </authorList>
    </citation>
    <scope>NUCLEOTIDE SEQUENCE</scope>
</reference>
<protein>
    <submittedName>
        <fullName evidence="2">Uncharacterized protein</fullName>
    </submittedName>
</protein>
<organism evidence="2">
    <name type="scientific">gut metagenome</name>
    <dbReference type="NCBI Taxonomy" id="749906"/>
    <lineage>
        <taxon>unclassified sequences</taxon>
        <taxon>metagenomes</taxon>
        <taxon>organismal metagenomes</taxon>
    </lineage>
</organism>
<accession>J9BR92</accession>
<dbReference type="EMBL" id="AMCI01009059">
    <property type="protein sequence ID" value="EJW90075.1"/>
    <property type="molecule type" value="Genomic_DNA"/>
</dbReference>
<gene>
    <name evidence="2" type="ORF">EVA_21819</name>
</gene>
<keyword evidence="1" id="KW-0472">Membrane</keyword>
<comment type="caution">
    <text evidence="2">The sequence shown here is derived from an EMBL/GenBank/DDBJ whole genome shotgun (WGS) entry which is preliminary data.</text>
</comment>